<keyword evidence="2" id="KW-1185">Reference proteome</keyword>
<organism evidence="1 2">
    <name type="scientific">Trema orientale</name>
    <name type="common">Charcoal tree</name>
    <name type="synonym">Celtis orientalis</name>
    <dbReference type="NCBI Taxonomy" id="63057"/>
    <lineage>
        <taxon>Eukaryota</taxon>
        <taxon>Viridiplantae</taxon>
        <taxon>Streptophyta</taxon>
        <taxon>Embryophyta</taxon>
        <taxon>Tracheophyta</taxon>
        <taxon>Spermatophyta</taxon>
        <taxon>Magnoliopsida</taxon>
        <taxon>eudicotyledons</taxon>
        <taxon>Gunneridae</taxon>
        <taxon>Pentapetalae</taxon>
        <taxon>rosids</taxon>
        <taxon>fabids</taxon>
        <taxon>Rosales</taxon>
        <taxon>Cannabaceae</taxon>
        <taxon>Trema</taxon>
    </lineage>
</organism>
<dbReference type="EMBL" id="JXTC01000390">
    <property type="protein sequence ID" value="PON58077.1"/>
    <property type="molecule type" value="Genomic_DNA"/>
</dbReference>
<proteinExistence type="predicted"/>
<name>A0A2P5CAM0_TREOI</name>
<reference evidence="2" key="1">
    <citation type="submission" date="2016-06" db="EMBL/GenBank/DDBJ databases">
        <title>Parallel loss of symbiosis genes in relatives of nitrogen-fixing non-legume Parasponia.</title>
        <authorList>
            <person name="Van Velzen R."/>
            <person name="Holmer R."/>
            <person name="Bu F."/>
            <person name="Rutten L."/>
            <person name="Van Zeijl A."/>
            <person name="Liu W."/>
            <person name="Santuari L."/>
            <person name="Cao Q."/>
            <person name="Sharma T."/>
            <person name="Shen D."/>
            <person name="Roswanjaya Y."/>
            <person name="Wardhani T."/>
            <person name="Kalhor M.S."/>
            <person name="Jansen J."/>
            <person name="Van den Hoogen J."/>
            <person name="Gungor B."/>
            <person name="Hartog M."/>
            <person name="Hontelez J."/>
            <person name="Verver J."/>
            <person name="Yang W.-C."/>
            <person name="Schijlen E."/>
            <person name="Repin R."/>
            <person name="Schilthuizen M."/>
            <person name="Schranz E."/>
            <person name="Heidstra R."/>
            <person name="Miyata K."/>
            <person name="Fedorova E."/>
            <person name="Kohlen W."/>
            <person name="Bisseling T."/>
            <person name="Smit S."/>
            <person name="Geurts R."/>
        </authorList>
    </citation>
    <scope>NUCLEOTIDE SEQUENCE [LARGE SCALE GENOMIC DNA]</scope>
    <source>
        <strain evidence="2">cv. RG33-2</strain>
    </source>
</reference>
<accession>A0A2P5CAM0</accession>
<evidence type="ECO:0000313" key="1">
    <source>
        <dbReference type="EMBL" id="PON58077.1"/>
    </source>
</evidence>
<dbReference type="InParanoid" id="A0A2P5CAM0"/>
<comment type="caution">
    <text evidence="1">The sequence shown here is derived from an EMBL/GenBank/DDBJ whole genome shotgun (WGS) entry which is preliminary data.</text>
</comment>
<protein>
    <submittedName>
        <fullName evidence="1">Uncharacterized protein</fullName>
    </submittedName>
</protein>
<sequence length="80" mass="8735">MVKADPVHTYLGLGRLPRARIVVNVDPAHRGYMWAIECGPPSEDAKPLTGRVCNAPSPISELTQSIPMWALEGCHGPESW</sequence>
<dbReference type="Proteomes" id="UP000237000">
    <property type="component" value="Unassembled WGS sequence"/>
</dbReference>
<evidence type="ECO:0000313" key="2">
    <source>
        <dbReference type="Proteomes" id="UP000237000"/>
    </source>
</evidence>
<dbReference type="AlphaFoldDB" id="A0A2P5CAM0"/>
<gene>
    <name evidence="1" type="ORF">TorRG33x02_292120</name>
</gene>